<proteinExistence type="predicted"/>
<feature type="region of interest" description="Disordered" evidence="1">
    <location>
        <begin position="58"/>
        <end position="84"/>
    </location>
</feature>
<dbReference type="AlphaFoldDB" id="A0A914UYV4"/>
<keyword evidence="2" id="KW-1185">Reference proteome</keyword>
<name>A0A914UYV4_9BILA</name>
<dbReference type="WBParaSite" id="PSAMB.scaffold1373size32454.g12908.t1">
    <property type="protein sequence ID" value="PSAMB.scaffold1373size32454.g12908.t1"/>
    <property type="gene ID" value="PSAMB.scaffold1373size32454.g12908"/>
</dbReference>
<evidence type="ECO:0000313" key="3">
    <source>
        <dbReference type="WBParaSite" id="PSAMB.scaffold1373size32454.g12908.t1"/>
    </source>
</evidence>
<evidence type="ECO:0000313" key="2">
    <source>
        <dbReference type="Proteomes" id="UP000887566"/>
    </source>
</evidence>
<dbReference type="Proteomes" id="UP000887566">
    <property type="component" value="Unplaced"/>
</dbReference>
<feature type="compositionally biased region" description="Basic and acidic residues" evidence="1">
    <location>
        <begin position="65"/>
        <end position="74"/>
    </location>
</feature>
<organism evidence="2 3">
    <name type="scientific">Plectus sambesii</name>
    <dbReference type="NCBI Taxonomy" id="2011161"/>
    <lineage>
        <taxon>Eukaryota</taxon>
        <taxon>Metazoa</taxon>
        <taxon>Ecdysozoa</taxon>
        <taxon>Nematoda</taxon>
        <taxon>Chromadorea</taxon>
        <taxon>Plectida</taxon>
        <taxon>Plectina</taxon>
        <taxon>Plectoidea</taxon>
        <taxon>Plectidae</taxon>
        <taxon>Plectus</taxon>
    </lineage>
</organism>
<sequence>MEDTASTRGRSSSIMINKSELELLLHNLGLKGAYCHDDDSHSCPDTRTLPITEPIETQSTCSGHENVRRSESSDSLRLPTSRKNSARLQLPTLERLPTVMQQTDAKLFPDRRCRTTGSASHLLMRATTHTDDFLVRLDARQEKLLKQNSPDGPIDIKTIIPSFGRMLLDEYDPNFRSRAATNPEKTRQKRQPQDTVFDISDSGQHLPVLNGRTRARANTTKREPAVESFLSKTLCGTGNDSDRSVDSLFSSSADDDRLRNLKLS</sequence>
<reference evidence="3" key="1">
    <citation type="submission" date="2022-11" db="UniProtKB">
        <authorList>
            <consortium name="WormBaseParasite"/>
        </authorList>
    </citation>
    <scope>IDENTIFICATION</scope>
</reference>
<accession>A0A914UYV4</accession>
<protein>
    <submittedName>
        <fullName evidence="3">Uncharacterized protein</fullName>
    </submittedName>
</protein>
<evidence type="ECO:0000256" key="1">
    <source>
        <dbReference type="SAM" id="MobiDB-lite"/>
    </source>
</evidence>
<feature type="region of interest" description="Disordered" evidence="1">
    <location>
        <begin position="176"/>
        <end position="205"/>
    </location>
</feature>